<dbReference type="AlphaFoldDB" id="G0ABE2"/>
<dbReference type="InterPro" id="IPR013785">
    <property type="entry name" value="Aldolase_TIM"/>
</dbReference>
<keyword evidence="3" id="KW-0288">FMN</keyword>
<evidence type="ECO:0000256" key="5">
    <source>
        <dbReference type="ARBA" id="ARBA00023002"/>
    </source>
</evidence>
<dbReference type="GO" id="GO:0003959">
    <property type="term" value="F:NADPH dehydrogenase activity"/>
    <property type="evidence" value="ECO:0007669"/>
    <property type="project" value="UniProtKB-EC"/>
</dbReference>
<reference evidence="7 8" key="5">
    <citation type="journal article" date="2011" name="ISME J.">
        <title>Dual transcriptional profiling of a bacterial/fungal confrontation: Collimonas fungivorans versus Aspergillus niger.</title>
        <authorList>
            <person name="Mela F."/>
            <person name="Fritsche K."/>
            <person name="de Boer W."/>
            <person name="van Veen J.A."/>
            <person name="de Graaff L.H."/>
            <person name="van den Berg M."/>
            <person name="Leveau J.H."/>
        </authorList>
    </citation>
    <scope>NUCLEOTIDE SEQUENCE [LARGE SCALE GENOMIC DNA]</scope>
    <source>
        <strain evidence="7 8">Ter331</strain>
    </source>
</reference>
<dbReference type="PANTHER" id="PTHR43303:SF4">
    <property type="entry name" value="NADPH DEHYDROGENASE C23G7.10C-RELATED"/>
    <property type="match status" value="1"/>
</dbReference>
<dbReference type="KEGG" id="cfu:CFU_1516"/>
<evidence type="ECO:0000256" key="2">
    <source>
        <dbReference type="ARBA" id="ARBA00022630"/>
    </source>
</evidence>
<dbReference type="EC" id="1.6.99.1" evidence="7"/>
<dbReference type="eggNOG" id="COG1902">
    <property type="taxonomic scope" value="Bacteria"/>
</dbReference>
<feature type="domain" description="NADH:flavin oxidoreductase/NADH oxidase N-terminal" evidence="6">
    <location>
        <begin position="42"/>
        <end position="378"/>
    </location>
</feature>
<evidence type="ECO:0000313" key="7">
    <source>
        <dbReference type="EMBL" id="AEK61348.1"/>
    </source>
</evidence>
<keyword evidence="2" id="KW-0285">Flavoprotein</keyword>
<reference evidence="8" key="6">
    <citation type="submission" date="2011-05" db="EMBL/GenBank/DDBJ databases">
        <title>Complete sequence of Collimonas fungivorans Ter331.</title>
        <authorList>
            <person name="Leveau J.H."/>
        </authorList>
    </citation>
    <scope>NUCLEOTIDE SEQUENCE [LARGE SCALE GENOMIC DNA]</scope>
    <source>
        <strain evidence="8">Ter331</strain>
    </source>
</reference>
<proteinExistence type="predicted"/>
<dbReference type="GO" id="GO:0010181">
    <property type="term" value="F:FMN binding"/>
    <property type="evidence" value="ECO:0007669"/>
    <property type="project" value="InterPro"/>
</dbReference>
<dbReference type="STRING" id="1005048.CFU_1516"/>
<keyword evidence="4" id="KW-0521">NADP</keyword>
<dbReference type="GO" id="GO:0050661">
    <property type="term" value="F:NADP binding"/>
    <property type="evidence" value="ECO:0007669"/>
    <property type="project" value="InterPro"/>
</dbReference>
<reference evidence="7 8" key="4">
    <citation type="journal article" date="2010" name="Environ. Microbiol.">
        <title>The bacterial genus Collimonas: mycophagy, weathering and other adaptive solutions to life in oligotrophic soil environments.</title>
        <authorList>
            <person name="Leveau J.H."/>
            <person name="Uroz S."/>
            <person name="de Boer W."/>
        </authorList>
    </citation>
    <scope>NUCLEOTIDE SEQUENCE [LARGE SCALE GENOMIC DNA]</scope>
    <source>
        <strain evidence="7 8">Ter331</strain>
    </source>
</reference>
<dbReference type="Pfam" id="PF00724">
    <property type="entry name" value="Oxidored_FMN"/>
    <property type="match status" value="1"/>
</dbReference>
<evidence type="ECO:0000256" key="1">
    <source>
        <dbReference type="ARBA" id="ARBA00001917"/>
    </source>
</evidence>
<name>G0ABE2_COLFT</name>
<reference evidence="7 8" key="1">
    <citation type="journal article" date="2004" name="Environ. Microbiol.">
        <title>Phylogeny-function analysis of (meta)genomic libraries: screening for expression of ribosomal RNA genes by large-insert library fluorescent in situ hybridization (LIL-FISH).</title>
        <authorList>
            <person name="Leveau J.H."/>
            <person name="Gerards S."/>
            <person name="de Boer W."/>
            <person name="van Veen J.A."/>
        </authorList>
    </citation>
    <scope>NUCLEOTIDE SEQUENCE [LARGE SCALE GENOMIC DNA]</scope>
    <source>
        <strain evidence="7 8">Ter331</strain>
    </source>
</reference>
<dbReference type="PANTHER" id="PTHR43303">
    <property type="entry name" value="NADPH DEHYDROGENASE C23G7.10C-RELATED"/>
    <property type="match status" value="1"/>
</dbReference>
<gene>
    <name evidence="7" type="ordered locus">CFU_1516</name>
</gene>
<dbReference type="InterPro" id="IPR044152">
    <property type="entry name" value="YqjM-like"/>
</dbReference>
<dbReference type="CDD" id="cd02932">
    <property type="entry name" value="OYE_YqiM_FMN"/>
    <property type="match status" value="1"/>
</dbReference>
<dbReference type="EMBL" id="CP002745">
    <property type="protein sequence ID" value="AEK61348.1"/>
    <property type="molecule type" value="Genomic_DNA"/>
</dbReference>
<dbReference type="HOGENOM" id="CLU_012153_2_0_4"/>
<sequence length="408" mass="44918">MKPAATPNWWRKTACTQAWRHCSSTAWPTHEPTHRKNNMTFLFSPLTLRSVTLANRIAVAPMCQYSAEDGFANDWHLVHLGSRAVGGAGLIIFEASAVLPQGRISPQDLGIWKDEHIAPLRRITHFIEQQGTVAGIQLAHAGRKASVWRPWEEQQGRVHPDQGGWRTDGPSAIPFDTNYTTPSALTVDGIKGVVKAFADAALRAQQAGFKVVEIHAAHGYLLHQFLSPISNHRTDQYGGTFENRARLALEVVAAVRQVWPEQLPLLVRLSATDWIDGGWNVDETVALSRLLREAGVDLIDVSSGGNIAAAAIPVGPGYQTQFAARVRNEAGIPSGTVGMITDPGQAEHILRTEQADLVLMARELLRDPYWPLHAADALHDVTSWAPQYMRATSRKSPQRPNVDYSDNE</sequence>
<keyword evidence="8" id="KW-1185">Reference proteome</keyword>
<dbReference type="Proteomes" id="UP000008392">
    <property type="component" value="Chromosome"/>
</dbReference>
<evidence type="ECO:0000313" key="8">
    <source>
        <dbReference type="Proteomes" id="UP000008392"/>
    </source>
</evidence>
<evidence type="ECO:0000259" key="6">
    <source>
        <dbReference type="Pfam" id="PF00724"/>
    </source>
</evidence>
<evidence type="ECO:0000256" key="3">
    <source>
        <dbReference type="ARBA" id="ARBA00022643"/>
    </source>
</evidence>
<reference evidence="7 8" key="2">
    <citation type="journal article" date="2006" name="J. Microbiol. Methods">
        <title>Genomic flank-sequencing of plasposon insertion sites for rapid identification of functional genes.</title>
        <authorList>
            <person name="Leveau J.H."/>
            <person name="Gerards S."/>
            <person name="Fritsche K."/>
            <person name="Zondag G."/>
            <person name="van Veen J.A."/>
        </authorList>
    </citation>
    <scope>NUCLEOTIDE SEQUENCE [LARGE SCALE GENOMIC DNA]</scope>
    <source>
        <strain evidence="7 8">Ter331</strain>
    </source>
</reference>
<protein>
    <submittedName>
        <fullName evidence="7">Putative oxidoreductase, FAD/FMN-binding protein</fullName>
        <ecNumber evidence="7">1.6.99.1</ecNumber>
    </submittedName>
</protein>
<accession>G0ABE2</accession>
<reference evidence="7 8" key="3">
    <citation type="journal article" date="2008" name="FEMS Microbiol. Ecol.">
        <title>Identification and characterization of genes underlying chitinolysis in Collimonas fungivorans Ter331.</title>
        <authorList>
            <person name="Fritsche K."/>
            <person name="de Boer W."/>
            <person name="Gerards S."/>
            <person name="van den Berg M."/>
            <person name="van Veen J.A."/>
            <person name="Leveau J.H."/>
        </authorList>
    </citation>
    <scope>NUCLEOTIDE SEQUENCE [LARGE SCALE GENOMIC DNA]</scope>
    <source>
        <strain evidence="7 8">Ter331</strain>
    </source>
</reference>
<comment type="cofactor">
    <cofactor evidence="1">
        <name>FMN</name>
        <dbReference type="ChEBI" id="CHEBI:58210"/>
    </cofactor>
</comment>
<organism evidence="7 8">
    <name type="scientific">Collimonas fungivorans (strain Ter331)</name>
    <dbReference type="NCBI Taxonomy" id="1005048"/>
    <lineage>
        <taxon>Bacteria</taxon>
        <taxon>Pseudomonadati</taxon>
        <taxon>Pseudomonadota</taxon>
        <taxon>Betaproteobacteria</taxon>
        <taxon>Burkholderiales</taxon>
        <taxon>Oxalobacteraceae</taxon>
        <taxon>Collimonas</taxon>
    </lineage>
</organism>
<dbReference type="SUPFAM" id="SSF51395">
    <property type="entry name" value="FMN-linked oxidoreductases"/>
    <property type="match status" value="1"/>
</dbReference>
<dbReference type="Gene3D" id="3.20.20.70">
    <property type="entry name" value="Aldolase class I"/>
    <property type="match status" value="1"/>
</dbReference>
<keyword evidence="5 7" id="KW-0560">Oxidoreductase</keyword>
<dbReference type="InterPro" id="IPR001155">
    <property type="entry name" value="OxRdtase_FMN_N"/>
</dbReference>
<evidence type="ECO:0000256" key="4">
    <source>
        <dbReference type="ARBA" id="ARBA00022857"/>
    </source>
</evidence>